<accession>A0ACB8R6M6</accession>
<sequence>MFRPSWNVPAARSLRFLTASVTVPQWTRGLQDSHRPIIALHLELTTFLRTWTINANRTYMYSKEPGSTPPHGIARTRSAARFNQPPSHMPKQSPQRAKDTQADVHALSLPPDLATGHPLPEFAWAKALGKGSCALESGGAWRDLQRAG</sequence>
<reference evidence="1" key="2">
    <citation type="journal article" date="2022" name="New Phytol.">
        <title>Evolutionary transition to the ectomycorrhizal habit in the genomes of a hyperdiverse lineage of mushroom-forming fungi.</title>
        <authorList>
            <person name="Looney B."/>
            <person name="Miyauchi S."/>
            <person name="Morin E."/>
            <person name="Drula E."/>
            <person name="Courty P.E."/>
            <person name="Kohler A."/>
            <person name="Kuo A."/>
            <person name="LaButti K."/>
            <person name="Pangilinan J."/>
            <person name="Lipzen A."/>
            <person name="Riley R."/>
            <person name="Andreopoulos W."/>
            <person name="He G."/>
            <person name="Johnson J."/>
            <person name="Nolan M."/>
            <person name="Tritt A."/>
            <person name="Barry K.W."/>
            <person name="Grigoriev I.V."/>
            <person name="Nagy L.G."/>
            <person name="Hibbett D."/>
            <person name="Henrissat B."/>
            <person name="Matheny P.B."/>
            <person name="Labbe J."/>
            <person name="Martin F.M."/>
        </authorList>
    </citation>
    <scope>NUCLEOTIDE SEQUENCE</scope>
    <source>
        <strain evidence="1">FP105234-sp</strain>
    </source>
</reference>
<dbReference type="EMBL" id="MU276283">
    <property type="protein sequence ID" value="KAI0039605.1"/>
    <property type="molecule type" value="Genomic_DNA"/>
</dbReference>
<evidence type="ECO:0000313" key="2">
    <source>
        <dbReference type="Proteomes" id="UP000814033"/>
    </source>
</evidence>
<proteinExistence type="predicted"/>
<name>A0ACB8R6M6_9AGAM</name>
<organism evidence="1 2">
    <name type="scientific">Auriscalpium vulgare</name>
    <dbReference type="NCBI Taxonomy" id="40419"/>
    <lineage>
        <taxon>Eukaryota</taxon>
        <taxon>Fungi</taxon>
        <taxon>Dikarya</taxon>
        <taxon>Basidiomycota</taxon>
        <taxon>Agaricomycotina</taxon>
        <taxon>Agaricomycetes</taxon>
        <taxon>Russulales</taxon>
        <taxon>Auriscalpiaceae</taxon>
        <taxon>Auriscalpium</taxon>
    </lineage>
</organism>
<dbReference type="Proteomes" id="UP000814033">
    <property type="component" value="Unassembled WGS sequence"/>
</dbReference>
<reference evidence="1" key="1">
    <citation type="submission" date="2021-02" db="EMBL/GenBank/DDBJ databases">
        <authorList>
            <consortium name="DOE Joint Genome Institute"/>
            <person name="Ahrendt S."/>
            <person name="Looney B.P."/>
            <person name="Miyauchi S."/>
            <person name="Morin E."/>
            <person name="Drula E."/>
            <person name="Courty P.E."/>
            <person name="Chicoki N."/>
            <person name="Fauchery L."/>
            <person name="Kohler A."/>
            <person name="Kuo A."/>
            <person name="Labutti K."/>
            <person name="Pangilinan J."/>
            <person name="Lipzen A."/>
            <person name="Riley R."/>
            <person name="Andreopoulos W."/>
            <person name="He G."/>
            <person name="Johnson J."/>
            <person name="Barry K.W."/>
            <person name="Grigoriev I.V."/>
            <person name="Nagy L."/>
            <person name="Hibbett D."/>
            <person name="Henrissat B."/>
            <person name="Matheny P.B."/>
            <person name="Labbe J."/>
            <person name="Martin F."/>
        </authorList>
    </citation>
    <scope>NUCLEOTIDE SEQUENCE</scope>
    <source>
        <strain evidence="1">FP105234-sp</strain>
    </source>
</reference>
<comment type="caution">
    <text evidence="1">The sequence shown here is derived from an EMBL/GenBank/DDBJ whole genome shotgun (WGS) entry which is preliminary data.</text>
</comment>
<protein>
    <submittedName>
        <fullName evidence="1">Uncharacterized protein</fullName>
    </submittedName>
</protein>
<gene>
    <name evidence="1" type="ORF">FA95DRAFT_1612436</name>
</gene>
<keyword evidence="2" id="KW-1185">Reference proteome</keyword>
<evidence type="ECO:0000313" key="1">
    <source>
        <dbReference type="EMBL" id="KAI0039605.1"/>
    </source>
</evidence>